<organism evidence="15 16">
    <name type="scientific">Calicophoron daubneyi</name>
    <name type="common">Rumen fluke</name>
    <name type="synonym">Paramphistomum daubneyi</name>
    <dbReference type="NCBI Taxonomy" id="300641"/>
    <lineage>
        <taxon>Eukaryota</taxon>
        <taxon>Metazoa</taxon>
        <taxon>Spiralia</taxon>
        <taxon>Lophotrochozoa</taxon>
        <taxon>Platyhelminthes</taxon>
        <taxon>Trematoda</taxon>
        <taxon>Digenea</taxon>
        <taxon>Plagiorchiida</taxon>
        <taxon>Pronocephalata</taxon>
        <taxon>Paramphistomoidea</taxon>
        <taxon>Paramphistomidae</taxon>
        <taxon>Calicophoron</taxon>
    </lineage>
</organism>
<dbReference type="GO" id="GO:0006432">
    <property type="term" value="P:phenylalanyl-tRNA aminoacylation"/>
    <property type="evidence" value="ECO:0007669"/>
    <property type="project" value="InterPro"/>
</dbReference>
<dbReference type="SUPFAM" id="SSF55681">
    <property type="entry name" value="Class II aaRS and biotin synthetases"/>
    <property type="match status" value="1"/>
</dbReference>
<gene>
    <name evidence="15" type="ORF">CDAUBV1_LOCUS8713</name>
</gene>
<dbReference type="InterPro" id="IPR045864">
    <property type="entry name" value="aa-tRNA-synth_II/BPL/LPL"/>
</dbReference>
<dbReference type="InterPro" id="IPR040725">
    <property type="entry name" value="PheRS_DBD3"/>
</dbReference>
<evidence type="ECO:0000256" key="13">
    <source>
        <dbReference type="ARBA" id="ARBA00030612"/>
    </source>
</evidence>
<comment type="caution">
    <text evidence="15">The sequence shown here is derived from an EMBL/GenBank/DDBJ whole genome shotgun (WGS) entry which is preliminary data.</text>
</comment>
<keyword evidence="5" id="KW-0963">Cytoplasm</keyword>
<comment type="subcellular location">
    <subcellularLocation>
        <location evidence="2">Cytoplasm</location>
    </subcellularLocation>
</comment>
<evidence type="ECO:0000256" key="12">
    <source>
        <dbReference type="ARBA" id="ARBA00023146"/>
    </source>
</evidence>
<dbReference type="PROSITE" id="PS50862">
    <property type="entry name" value="AA_TRNA_LIGASE_II"/>
    <property type="match status" value="1"/>
</dbReference>
<reference evidence="15" key="1">
    <citation type="submission" date="2024-06" db="EMBL/GenBank/DDBJ databases">
        <authorList>
            <person name="Liu X."/>
            <person name="Lenzi L."/>
            <person name="Haldenby T S."/>
            <person name="Uol C."/>
        </authorList>
    </citation>
    <scope>NUCLEOTIDE SEQUENCE</scope>
</reference>
<dbReference type="PANTHER" id="PTHR11538:SF40">
    <property type="entry name" value="PHENYLALANINE--TRNA LIGASE ALPHA SUBUNIT"/>
    <property type="match status" value="1"/>
</dbReference>
<evidence type="ECO:0000259" key="14">
    <source>
        <dbReference type="PROSITE" id="PS50862"/>
    </source>
</evidence>
<dbReference type="GO" id="GO:0005524">
    <property type="term" value="F:ATP binding"/>
    <property type="evidence" value="ECO:0007669"/>
    <property type="project" value="UniProtKB-KW"/>
</dbReference>
<protein>
    <recommendedName>
        <fullName evidence="4">phenylalanine--tRNA ligase</fullName>
        <ecNumber evidence="4">6.1.1.20</ecNumber>
    </recommendedName>
    <alternativeName>
        <fullName evidence="13">Phenylalanyl-tRNA synthetase alpha subunit</fullName>
    </alternativeName>
</protein>
<evidence type="ECO:0000256" key="8">
    <source>
        <dbReference type="ARBA" id="ARBA00022741"/>
    </source>
</evidence>
<dbReference type="CDD" id="cd00496">
    <property type="entry name" value="PheRS_alpha_core"/>
    <property type="match status" value="1"/>
</dbReference>
<evidence type="ECO:0000256" key="7">
    <source>
        <dbReference type="ARBA" id="ARBA00022723"/>
    </source>
</evidence>
<dbReference type="GO" id="GO:0000049">
    <property type="term" value="F:tRNA binding"/>
    <property type="evidence" value="ECO:0007669"/>
    <property type="project" value="InterPro"/>
</dbReference>
<dbReference type="GO" id="GO:0009328">
    <property type="term" value="C:phenylalanine-tRNA ligase complex"/>
    <property type="evidence" value="ECO:0007669"/>
    <property type="project" value="TreeGrafter"/>
</dbReference>
<keyword evidence="6" id="KW-0436">Ligase</keyword>
<accession>A0AAV2TEP1</accession>
<evidence type="ECO:0000256" key="11">
    <source>
        <dbReference type="ARBA" id="ARBA00022917"/>
    </source>
</evidence>
<keyword evidence="11" id="KW-0648">Protein biosynthesis</keyword>
<keyword evidence="12" id="KW-0030">Aminoacyl-tRNA synthetase</keyword>
<dbReference type="PANTHER" id="PTHR11538">
    <property type="entry name" value="PHENYLALANYL-TRNA SYNTHETASE"/>
    <property type="match status" value="1"/>
</dbReference>
<evidence type="ECO:0000256" key="5">
    <source>
        <dbReference type="ARBA" id="ARBA00022490"/>
    </source>
</evidence>
<evidence type="ECO:0000256" key="1">
    <source>
        <dbReference type="ARBA" id="ARBA00001946"/>
    </source>
</evidence>
<evidence type="ECO:0000256" key="10">
    <source>
        <dbReference type="ARBA" id="ARBA00022842"/>
    </source>
</evidence>
<evidence type="ECO:0000256" key="2">
    <source>
        <dbReference type="ARBA" id="ARBA00004496"/>
    </source>
</evidence>
<dbReference type="InterPro" id="IPR006195">
    <property type="entry name" value="aa-tRNA-synth_II"/>
</dbReference>
<dbReference type="InterPro" id="IPR040724">
    <property type="entry name" value="PheRS_DBD1"/>
</dbReference>
<name>A0AAV2TEP1_CALDB</name>
<dbReference type="Gene3D" id="3.30.930.10">
    <property type="entry name" value="Bira Bifunctional Protein, Domain 2"/>
    <property type="match status" value="1"/>
</dbReference>
<dbReference type="InterPro" id="IPR002319">
    <property type="entry name" value="Phenylalanyl-tRNA_Synthase"/>
</dbReference>
<proteinExistence type="inferred from homology"/>
<dbReference type="Gene3D" id="1.10.10.2330">
    <property type="match status" value="1"/>
</dbReference>
<dbReference type="NCBIfam" id="TIGR00468">
    <property type="entry name" value="pheS"/>
    <property type="match status" value="1"/>
</dbReference>
<evidence type="ECO:0000256" key="6">
    <source>
        <dbReference type="ARBA" id="ARBA00022598"/>
    </source>
</evidence>
<dbReference type="NCBIfam" id="NF003210">
    <property type="entry name" value="PRK04172.1"/>
    <property type="match status" value="1"/>
</dbReference>
<dbReference type="GO" id="GO:0046872">
    <property type="term" value="F:metal ion binding"/>
    <property type="evidence" value="ECO:0007669"/>
    <property type="project" value="UniProtKB-KW"/>
</dbReference>
<sequence length="498" mass="56172">MSGIVQAILLELENSDELSSISLSYKLKVDHQVVVGGIKSLQSLGEIILCQQVTESAYELTEEGKQIVENGSHEYRVYCSVPQEGISQKELMEKVPNAKIGLSKALAAKWVSLSKDSQDGPRIYRLADSVEDSVRQSLLAASSQKGELPRLLQNELKKRKLLVEVKHTSFTIKKGPSFTTKIGKEETDLTPEMLLNGSWKTAQFKSYNFKALGAALPSGHLHPLLRVRSEFCKILEDMGFSEMPTNNYVECSFWNFDSLFQPQQHPARDVQDTFFVADPATTNLDKLVPKDYLERVRTVHTQGAYGSRGYQSEWLESEAEKNVLRTHTTAVSSRMLYALANQNPVVPVRYYSIDRVFRNETLDATHLAEFHQVEGVVADYGLSLGHLKAVIRAFFNKLGLTSIRFKPAYNPYTEPSMEIFSFHPGLKKWVEIGNSGIFRPEMLRPMGLPEGLTVIAWGLSLERPTMIRFGYKNIRDLIGPKVDMNMIYNAPLCRLEKV</sequence>
<dbReference type="Gene3D" id="1.10.10.2320">
    <property type="match status" value="1"/>
</dbReference>
<dbReference type="FunFam" id="3.30.930.10:FF:000178">
    <property type="entry name" value="Phenylalanyl-tRNA synthetase subunit alpha"/>
    <property type="match status" value="1"/>
</dbReference>
<evidence type="ECO:0000313" key="16">
    <source>
        <dbReference type="Proteomes" id="UP001497525"/>
    </source>
</evidence>
<evidence type="ECO:0000256" key="3">
    <source>
        <dbReference type="ARBA" id="ARBA00006703"/>
    </source>
</evidence>
<evidence type="ECO:0000313" key="15">
    <source>
        <dbReference type="EMBL" id="CAL5134747.1"/>
    </source>
</evidence>
<dbReference type="GO" id="GO:0005829">
    <property type="term" value="C:cytosol"/>
    <property type="evidence" value="ECO:0007669"/>
    <property type="project" value="TreeGrafter"/>
</dbReference>
<dbReference type="InterPro" id="IPR004529">
    <property type="entry name" value="Phe-tRNA-synth_IIc_asu"/>
</dbReference>
<comment type="cofactor">
    <cofactor evidence="1">
        <name>Mg(2+)</name>
        <dbReference type="ChEBI" id="CHEBI:18420"/>
    </cofactor>
</comment>
<dbReference type="Proteomes" id="UP001497525">
    <property type="component" value="Unassembled WGS sequence"/>
</dbReference>
<dbReference type="GO" id="GO:0004826">
    <property type="term" value="F:phenylalanine-tRNA ligase activity"/>
    <property type="evidence" value="ECO:0007669"/>
    <property type="project" value="UniProtKB-EC"/>
</dbReference>
<keyword evidence="10" id="KW-0460">Magnesium</keyword>
<dbReference type="Pfam" id="PF18553">
    <property type="entry name" value="PheRS_DBD3"/>
    <property type="match status" value="1"/>
</dbReference>
<keyword evidence="8" id="KW-0547">Nucleotide-binding</keyword>
<dbReference type="EC" id="6.1.1.20" evidence="4"/>
<comment type="similarity">
    <text evidence="3">Belongs to the class-II aminoacyl-tRNA synthetase family. Phe-tRNA synthetase alpha subunit type 2 subfamily.</text>
</comment>
<dbReference type="Pfam" id="PF01409">
    <property type="entry name" value="tRNA-synt_2d"/>
    <property type="match status" value="1"/>
</dbReference>
<dbReference type="Pfam" id="PF18552">
    <property type="entry name" value="PheRS_DBD1"/>
    <property type="match status" value="1"/>
</dbReference>
<dbReference type="AlphaFoldDB" id="A0AAV2TEP1"/>
<feature type="domain" description="Aminoacyl-transfer RNA synthetases class-II family profile" evidence="14">
    <location>
        <begin position="226"/>
        <end position="480"/>
    </location>
</feature>
<evidence type="ECO:0000256" key="4">
    <source>
        <dbReference type="ARBA" id="ARBA00012814"/>
    </source>
</evidence>
<keyword evidence="9" id="KW-0067">ATP-binding</keyword>
<dbReference type="EMBL" id="CAXLJL010000223">
    <property type="protein sequence ID" value="CAL5134747.1"/>
    <property type="molecule type" value="Genomic_DNA"/>
</dbReference>
<keyword evidence="7" id="KW-0479">Metal-binding</keyword>
<dbReference type="Gene3D" id="3.30.1370.240">
    <property type="match status" value="1"/>
</dbReference>
<evidence type="ECO:0000256" key="9">
    <source>
        <dbReference type="ARBA" id="ARBA00022840"/>
    </source>
</evidence>